<organism evidence="1 2">
    <name type="scientific">Mycena rosella</name>
    <name type="common">Pink bonnet</name>
    <name type="synonym">Agaricus rosellus</name>
    <dbReference type="NCBI Taxonomy" id="1033263"/>
    <lineage>
        <taxon>Eukaryota</taxon>
        <taxon>Fungi</taxon>
        <taxon>Dikarya</taxon>
        <taxon>Basidiomycota</taxon>
        <taxon>Agaricomycotina</taxon>
        <taxon>Agaricomycetes</taxon>
        <taxon>Agaricomycetidae</taxon>
        <taxon>Agaricales</taxon>
        <taxon>Marasmiineae</taxon>
        <taxon>Mycenaceae</taxon>
        <taxon>Mycena</taxon>
    </lineage>
</organism>
<comment type="caution">
    <text evidence="1">The sequence shown here is derived from an EMBL/GenBank/DDBJ whole genome shotgun (WGS) entry which is preliminary data.</text>
</comment>
<dbReference type="EMBL" id="JARKIE010000240">
    <property type="protein sequence ID" value="KAJ7662454.1"/>
    <property type="molecule type" value="Genomic_DNA"/>
</dbReference>
<reference evidence="1" key="1">
    <citation type="submission" date="2023-03" db="EMBL/GenBank/DDBJ databases">
        <title>Massive genome expansion in bonnet fungi (Mycena s.s.) driven by repeated elements and novel gene families across ecological guilds.</title>
        <authorList>
            <consortium name="Lawrence Berkeley National Laboratory"/>
            <person name="Harder C.B."/>
            <person name="Miyauchi S."/>
            <person name="Viragh M."/>
            <person name="Kuo A."/>
            <person name="Thoen E."/>
            <person name="Andreopoulos B."/>
            <person name="Lu D."/>
            <person name="Skrede I."/>
            <person name="Drula E."/>
            <person name="Henrissat B."/>
            <person name="Morin E."/>
            <person name="Kohler A."/>
            <person name="Barry K."/>
            <person name="LaButti K."/>
            <person name="Morin E."/>
            <person name="Salamov A."/>
            <person name="Lipzen A."/>
            <person name="Mereny Z."/>
            <person name="Hegedus B."/>
            <person name="Baldrian P."/>
            <person name="Stursova M."/>
            <person name="Weitz H."/>
            <person name="Taylor A."/>
            <person name="Grigoriev I.V."/>
            <person name="Nagy L.G."/>
            <person name="Martin F."/>
            <person name="Kauserud H."/>
        </authorList>
    </citation>
    <scope>NUCLEOTIDE SEQUENCE</scope>
    <source>
        <strain evidence="1">CBHHK067</strain>
    </source>
</reference>
<evidence type="ECO:0000313" key="1">
    <source>
        <dbReference type="EMBL" id="KAJ7662454.1"/>
    </source>
</evidence>
<dbReference type="AlphaFoldDB" id="A0AAD7G781"/>
<dbReference type="Pfam" id="PF05705">
    <property type="entry name" value="DUF829"/>
    <property type="match status" value="1"/>
</dbReference>
<dbReference type="InterPro" id="IPR008547">
    <property type="entry name" value="DUF829_TMEM53"/>
</dbReference>
<name>A0AAD7G781_MYCRO</name>
<protein>
    <submittedName>
        <fullName evidence="1">Uncharacterized protein</fullName>
    </submittedName>
</protein>
<dbReference type="Proteomes" id="UP001221757">
    <property type="component" value="Unassembled WGS sequence"/>
</dbReference>
<evidence type="ECO:0000313" key="2">
    <source>
        <dbReference type="Proteomes" id="UP001221757"/>
    </source>
</evidence>
<keyword evidence="2" id="KW-1185">Reference proteome</keyword>
<proteinExistence type="predicted"/>
<sequence>MEERKPGTGPVRICSIGYYIAPEESGNDFEGPQLILIFGWLGARLLQLMKYSSAYRTLYPAAAQVLILSDVVSLVTGSGQPNDRIADGACQILSLALALESTTPKHTYPRGQPKTCLIFDSAPGGGHHADLQRAMVASLTGLARLWGLAAASAAYAALKVGSIVSGRPMIHDFVRDGLNNPHIFPWIGGRERFLGSRHVMHAKAYPDRYWGAVRSVWGDMVRSKL</sequence>
<accession>A0AAD7G781</accession>
<gene>
    <name evidence="1" type="ORF">B0H17DRAFT_1211923</name>
</gene>